<accession>A0A4C1UB57</accession>
<comment type="caution">
    <text evidence="2">The sequence shown here is derived from an EMBL/GenBank/DDBJ whole genome shotgun (WGS) entry which is preliminary data.</text>
</comment>
<keyword evidence="1" id="KW-0812">Transmembrane</keyword>
<keyword evidence="1" id="KW-1133">Transmembrane helix</keyword>
<gene>
    <name evidence="2" type="ORF">EVAR_22208_1</name>
</gene>
<reference evidence="2 3" key="1">
    <citation type="journal article" date="2019" name="Commun. Biol.">
        <title>The bagworm genome reveals a unique fibroin gene that provides high tensile strength.</title>
        <authorList>
            <person name="Kono N."/>
            <person name="Nakamura H."/>
            <person name="Ohtoshi R."/>
            <person name="Tomita M."/>
            <person name="Numata K."/>
            <person name="Arakawa K."/>
        </authorList>
    </citation>
    <scope>NUCLEOTIDE SEQUENCE [LARGE SCALE GENOMIC DNA]</scope>
</reference>
<evidence type="ECO:0000256" key="1">
    <source>
        <dbReference type="SAM" id="Phobius"/>
    </source>
</evidence>
<proteinExistence type="predicted"/>
<dbReference type="Proteomes" id="UP000299102">
    <property type="component" value="Unassembled WGS sequence"/>
</dbReference>
<evidence type="ECO:0000313" key="3">
    <source>
        <dbReference type="Proteomes" id="UP000299102"/>
    </source>
</evidence>
<evidence type="ECO:0000313" key="2">
    <source>
        <dbReference type="EMBL" id="GBP23350.1"/>
    </source>
</evidence>
<keyword evidence="3" id="KW-1185">Reference proteome</keyword>
<name>A0A4C1UB57_EUMVA</name>
<organism evidence="2 3">
    <name type="scientific">Eumeta variegata</name>
    <name type="common">Bagworm moth</name>
    <name type="synonym">Eumeta japonica</name>
    <dbReference type="NCBI Taxonomy" id="151549"/>
    <lineage>
        <taxon>Eukaryota</taxon>
        <taxon>Metazoa</taxon>
        <taxon>Ecdysozoa</taxon>
        <taxon>Arthropoda</taxon>
        <taxon>Hexapoda</taxon>
        <taxon>Insecta</taxon>
        <taxon>Pterygota</taxon>
        <taxon>Neoptera</taxon>
        <taxon>Endopterygota</taxon>
        <taxon>Lepidoptera</taxon>
        <taxon>Glossata</taxon>
        <taxon>Ditrysia</taxon>
        <taxon>Tineoidea</taxon>
        <taxon>Psychidae</taxon>
        <taxon>Oiketicinae</taxon>
        <taxon>Eumeta</taxon>
    </lineage>
</organism>
<dbReference type="EMBL" id="BGZK01000150">
    <property type="protein sequence ID" value="GBP23350.1"/>
    <property type="molecule type" value="Genomic_DNA"/>
</dbReference>
<feature type="transmembrane region" description="Helical" evidence="1">
    <location>
        <begin position="12"/>
        <end position="34"/>
    </location>
</feature>
<sequence length="106" mass="11553">MQFSPYLAFDSVVWSVIAAVLAILTALSACLLLVGQCTGEDTCEIQLTAHNCLSSRDLNPMPLSLTRMCGTPTRDISSYNFSIPPADVIFHVEISTVLKKHLPTIK</sequence>
<keyword evidence="1" id="KW-0472">Membrane</keyword>
<dbReference type="AlphaFoldDB" id="A0A4C1UB57"/>
<protein>
    <submittedName>
        <fullName evidence="2">Uncharacterized protein</fullName>
    </submittedName>
</protein>